<dbReference type="GO" id="GO:0005524">
    <property type="term" value="F:ATP binding"/>
    <property type="evidence" value="ECO:0007669"/>
    <property type="project" value="InterPro"/>
</dbReference>
<evidence type="ECO:0000256" key="7">
    <source>
        <dbReference type="ARBA" id="ARBA00032948"/>
    </source>
</evidence>
<dbReference type="Gene3D" id="3.40.50.10880">
    <property type="entry name" value="Uncharacterised protein PF01937, DUF89, domain 3"/>
    <property type="match status" value="1"/>
</dbReference>
<proteinExistence type="predicted"/>
<sequence>MSLQKVKVRPWLHDDLDAWINRRLTGIPYKCAVIFLDNSGCDVVLGILPFAWNLLEQGTLVVLCANSRPALNDVTALELDMILKQVDNICPSLRQYRESDKLIIRESGQASPCLDLSRIPETLVEELIKWGCDLVVIEGMGRALHTNLDVSFTCDTLKLAVIKNRWLANRSIRFKRPSKVT</sequence>
<dbReference type="InterPro" id="IPR002791">
    <property type="entry name" value="ARMT1-like_metal-bd"/>
</dbReference>
<dbReference type="GO" id="GO:0015937">
    <property type="term" value="P:coenzyme A biosynthetic process"/>
    <property type="evidence" value="ECO:0007669"/>
    <property type="project" value="InterPro"/>
</dbReference>
<protein>
    <recommendedName>
        <fullName evidence="3">4'-phosphopantetheine phosphatase</fullName>
    </recommendedName>
    <alternativeName>
        <fullName evidence="7">Inactive pantothenic acid kinase 4</fullName>
    </alternativeName>
</protein>
<keyword evidence="4" id="KW-0533">Nickel</keyword>
<name>A0AAV2RWV0_MEGNR</name>
<reference evidence="10 11" key="1">
    <citation type="submission" date="2024-05" db="EMBL/GenBank/DDBJ databases">
        <authorList>
            <person name="Wallberg A."/>
        </authorList>
    </citation>
    <scope>NUCLEOTIDE SEQUENCE [LARGE SCALE GENOMIC DNA]</scope>
</reference>
<evidence type="ECO:0000313" key="10">
    <source>
        <dbReference type="EMBL" id="CAL4143392.1"/>
    </source>
</evidence>
<dbReference type="GO" id="GO:0005829">
    <property type="term" value="C:cytosol"/>
    <property type="evidence" value="ECO:0007669"/>
    <property type="project" value="TreeGrafter"/>
</dbReference>
<keyword evidence="5" id="KW-0944">Nitration</keyword>
<dbReference type="EMBL" id="CAXKWB010033636">
    <property type="protein sequence ID" value="CAL4143392.1"/>
    <property type="molecule type" value="Genomic_DNA"/>
</dbReference>
<evidence type="ECO:0000256" key="4">
    <source>
        <dbReference type="ARBA" id="ARBA00022596"/>
    </source>
</evidence>
<dbReference type="InterPro" id="IPR004567">
    <property type="entry name" value="Type_II_PanK"/>
</dbReference>
<dbReference type="AlphaFoldDB" id="A0AAV2RWV0"/>
<keyword evidence="11" id="KW-1185">Reference proteome</keyword>
<dbReference type="Proteomes" id="UP001497623">
    <property type="component" value="Unassembled WGS sequence"/>
</dbReference>
<comment type="catalytic activity">
    <reaction evidence="6">
        <text>(R)-4'-phospho-S-sulfopantetheine + H2O = (R)-S-sulfopantetheine + phosphate</text>
        <dbReference type="Rhea" id="RHEA:68340"/>
        <dbReference type="ChEBI" id="CHEBI:15377"/>
        <dbReference type="ChEBI" id="CHEBI:43474"/>
        <dbReference type="ChEBI" id="CHEBI:177302"/>
        <dbReference type="ChEBI" id="CHEBI:177303"/>
    </reaction>
    <physiologicalReaction direction="left-to-right" evidence="6">
        <dbReference type="Rhea" id="RHEA:68341"/>
    </physiologicalReaction>
</comment>
<evidence type="ECO:0000256" key="3">
    <source>
        <dbReference type="ARBA" id="ARBA00019490"/>
    </source>
</evidence>
<evidence type="ECO:0000256" key="2">
    <source>
        <dbReference type="ARBA" id="ARBA00011388"/>
    </source>
</evidence>
<dbReference type="PANTHER" id="PTHR12280">
    <property type="entry name" value="PANTOTHENATE KINASE"/>
    <property type="match status" value="1"/>
</dbReference>
<evidence type="ECO:0000256" key="5">
    <source>
        <dbReference type="ARBA" id="ARBA00023074"/>
    </source>
</evidence>
<organism evidence="10 11">
    <name type="scientific">Meganyctiphanes norvegica</name>
    <name type="common">Northern krill</name>
    <name type="synonym">Thysanopoda norvegica</name>
    <dbReference type="NCBI Taxonomy" id="48144"/>
    <lineage>
        <taxon>Eukaryota</taxon>
        <taxon>Metazoa</taxon>
        <taxon>Ecdysozoa</taxon>
        <taxon>Arthropoda</taxon>
        <taxon>Crustacea</taxon>
        <taxon>Multicrustacea</taxon>
        <taxon>Malacostraca</taxon>
        <taxon>Eumalacostraca</taxon>
        <taxon>Eucarida</taxon>
        <taxon>Euphausiacea</taxon>
        <taxon>Euphausiidae</taxon>
        <taxon>Meganyctiphanes</taxon>
    </lineage>
</organism>
<dbReference type="GO" id="GO:0005634">
    <property type="term" value="C:nucleus"/>
    <property type="evidence" value="ECO:0007669"/>
    <property type="project" value="TreeGrafter"/>
</dbReference>
<dbReference type="Pfam" id="PF01937">
    <property type="entry name" value="ARMT1-like_dom"/>
    <property type="match status" value="1"/>
</dbReference>
<dbReference type="PANTHER" id="PTHR12280:SF35">
    <property type="entry name" value="4'-PHOSPHOPANTETHEINE PHOSPHATASE"/>
    <property type="match status" value="1"/>
</dbReference>
<accession>A0AAV2RWV0</accession>
<evidence type="ECO:0000259" key="9">
    <source>
        <dbReference type="Pfam" id="PF01937"/>
    </source>
</evidence>
<dbReference type="InterPro" id="IPR036075">
    <property type="entry name" value="ARMT-1-like_metal-bd_sf"/>
</dbReference>
<comment type="function">
    <text evidence="8">Phosphatase which shows a preference for 4'-phosphopantetheine and its oxidatively damaged forms (sulfonate or S-sulfonate), providing strong indirect evidence that the phosphatase activity pre-empts damage in the coenzyme A (CoA) pathway. Hydrolyzing excess 4'-phosphopantetheine could constitute a directed overflow mechanism to prevent its oxidation to the S-sulfonate, sulfonate, or other forms. Hydrolyzing 4'-phosphopantetheine sulfonate or S-sulfonate would forestall their conversion to inactive forms of CoA and acyl carrier protein. May play a role in the physiological regulation of CoA intracellular levels.</text>
</comment>
<comment type="caution">
    <text evidence="10">The sequence shown here is derived from an EMBL/GenBank/DDBJ whole genome shotgun (WGS) entry which is preliminary data.</text>
</comment>
<evidence type="ECO:0000256" key="6">
    <source>
        <dbReference type="ARBA" id="ARBA00029347"/>
    </source>
</evidence>
<evidence type="ECO:0000256" key="8">
    <source>
        <dbReference type="ARBA" id="ARBA00046055"/>
    </source>
</evidence>
<evidence type="ECO:0000313" key="11">
    <source>
        <dbReference type="Proteomes" id="UP001497623"/>
    </source>
</evidence>
<comment type="cofactor">
    <cofactor evidence="1">
        <name>Ni(2+)</name>
        <dbReference type="ChEBI" id="CHEBI:49786"/>
    </cofactor>
</comment>
<dbReference type="GO" id="GO:0004594">
    <property type="term" value="F:pantothenate kinase activity"/>
    <property type="evidence" value="ECO:0007669"/>
    <property type="project" value="TreeGrafter"/>
</dbReference>
<evidence type="ECO:0000256" key="1">
    <source>
        <dbReference type="ARBA" id="ARBA00001967"/>
    </source>
</evidence>
<feature type="domain" description="Damage-control phosphatase ARMT1-like metal-binding" evidence="9">
    <location>
        <begin position="7"/>
        <end position="170"/>
    </location>
</feature>
<dbReference type="SUPFAM" id="SSF111321">
    <property type="entry name" value="AF1104-like"/>
    <property type="match status" value="1"/>
</dbReference>
<gene>
    <name evidence="10" type="ORF">MNOR_LOCUS29280</name>
</gene>
<comment type="subunit">
    <text evidence="2">Homodimer. Interacts with PKM.</text>
</comment>